<sequence length="107" mass="12194">MNYDLDKDYSLIDTSVLPNDIFTRIDDDFFSIVKVLAGDSVFNILRIQLINSERKLLNTPDVFAFFQIESEETDTIKAESCFKSKTGQYVVKPGIQTGSSYLIKLLK</sequence>
<name>A0A815EUQ5_9BILA</name>
<reference evidence="1" key="1">
    <citation type="submission" date="2021-02" db="EMBL/GenBank/DDBJ databases">
        <authorList>
            <person name="Nowell W R."/>
        </authorList>
    </citation>
    <scope>NUCLEOTIDE SEQUENCE</scope>
</reference>
<evidence type="ECO:0000313" key="2">
    <source>
        <dbReference type="Proteomes" id="UP000663864"/>
    </source>
</evidence>
<organism evidence="1 2">
    <name type="scientific">Rotaria sordida</name>
    <dbReference type="NCBI Taxonomy" id="392033"/>
    <lineage>
        <taxon>Eukaryota</taxon>
        <taxon>Metazoa</taxon>
        <taxon>Spiralia</taxon>
        <taxon>Gnathifera</taxon>
        <taxon>Rotifera</taxon>
        <taxon>Eurotatoria</taxon>
        <taxon>Bdelloidea</taxon>
        <taxon>Philodinida</taxon>
        <taxon>Philodinidae</taxon>
        <taxon>Rotaria</taxon>
    </lineage>
</organism>
<comment type="caution">
    <text evidence="1">The sequence shown here is derived from an EMBL/GenBank/DDBJ whole genome shotgun (WGS) entry which is preliminary data.</text>
</comment>
<dbReference type="EMBL" id="CAJNOT010002483">
    <property type="protein sequence ID" value="CAF1319594.1"/>
    <property type="molecule type" value="Genomic_DNA"/>
</dbReference>
<accession>A0A815EUQ5</accession>
<proteinExistence type="predicted"/>
<dbReference type="Proteomes" id="UP000663864">
    <property type="component" value="Unassembled WGS sequence"/>
</dbReference>
<protein>
    <submittedName>
        <fullName evidence="1">Uncharacterized protein</fullName>
    </submittedName>
</protein>
<dbReference type="AlphaFoldDB" id="A0A815EUQ5"/>
<evidence type="ECO:0000313" key="1">
    <source>
        <dbReference type="EMBL" id="CAF1319594.1"/>
    </source>
</evidence>
<gene>
    <name evidence="1" type="ORF">ZHD862_LOCUS28937</name>
</gene>